<keyword evidence="1" id="KW-0805">Transcription regulation</keyword>
<evidence type="ECO:0000256" key="3">
    <source>
        <dbReference type="ARBA" id="ARBA00023163"/>
    </source>
</evidence>
<dbReference type="PANTHER" id="PTHR44688:SF16">
    <property type="entry name" value="DNA-BINDING TRANSCRIPTIONAL ACTIVATOR DEVR_DOSR"/>
    <property type="match status" value="1"/>
</dbReference>
<proteinExistence type="predicted"/>
<keyword evidence="6" id="KW-1185">Reference proteome</keyword>
<evidence type="ECO:0000259" key="4">
    <source>
        <dbReference type="PROSITE" id="PS50043"/>
    </source>
</evidence>
<dbReference type="PANTHER" id="PTHR44688">
    <property type="entry name" value="DNA-BINDING TRANSCRIPTIONAL ACTIVATOR DEVR_DOSR"/>
    <property type="match status" value="1"/>
</dbReference>
<dbReference type="Pfam" id="PF00196">
    <property type="entry name" value="GerE"/>
    <property type="match status" value="1"/>
</dbReference>
<dbReference type="AlphaFoldDB" id="A0A1G6MR91"/>
<dbReference type="SUPFAM" id="SSF46894">
    <property type="entry name" value="C-terminal effector domain of the bipartite response regulators"/>
    <property type="match status" value="1"/>
</dbReference>
<dbReference type="InterPro" id="IPR036388">
    <property type="entry name" value="WH-like_DNA-bd_sf"/>
</dbReference>
<evidence type="ECO:0000256" key="2">
    <source>
        <dbReference type="ARBA" id="ARBA00023125"/>
    </source>
</evidence>
<reference evidence="6" key="1">
    <citation type="submission" date="2016-10" db="EMBL/GenBank/DDBJ databases">
        <authorList>
            <person name="Varghese N."/>
            <person name="Submissions S."/>
        </authorList>
    </citation>
    <scope>NUCLEOTIDE SEQUENCE [LARGE SCALE GENOMIC DNA]</scope>
    <source>
        <strain evidence="6">DSM 45421</strain>
    </source>
</reference>
<dbReference type="OrthoDB" id="3539648at2"/>
<evidence type="ECO:0000313" key="5">
    <source>
        <dbReference type="EMBL" id="SDC57971.1"/>
    </source>
</evidence>
<keyword evidence="3" id="KW-0804">Transcription</keyword>
<protein>
    <submittedName>
        <fullName evidence="5">Regulatory protein, luxR family</fullName>
    </submittedName>
</protein>
<dbReference type="GO" id="GO:0006355">
    <property type="term" value="P:regulation of DNA-templated transcription"/>
    <property type="evidence" value="ECO:0007669"/>
    <property type="project" value="InterPro"/>
</dbReference>
<dbReference type="EMBL" id="FMZF01000002">
    <property type="protein sequence ID" value="SDC57971.1"/>
    <property type="molecule type" value="Genomic_DNA"/>
</dbReference>
<organism evidence="5 6">
    <name type="scientific">Geodermatophilus telluris</name>
    <dbReference type="NCBI Taxonomy" id="1190417"/>
    <lineage>
        <taxon>Bacteria</taxon>
        <taxon>Bacillati</taxon>
        <taxon>Actinomycetota</taxon>
        <taxon>Actinomycetes</taxon>
        <taxon>Geodermatophilales</taxon>
        <taxon>Geodermatophilaceae</taxon>
        <taxon>Geodermatophilus</taxon>
    </lineage>
</organism>
<dbReference type="CDD" id="cd06170">
    <property type="entry name" value="LuxR_C_like"/>
    <property type="match status" value="1"/>
</dbReference>
<evidence type="ECO:0000256" key="1">
    <source>
        <dbReference type="ARBA" id="ARBA00023015"/>
    </source>
</evidence>
<feature type="domain" description="HTH luxR-type" evidence="4">
    <location>
        <begin position="259"/>
        <end position="324"/>
    </location>
</feature>
<evidence type="ECO:0000313" key="6">
    <source>
        <dbReference type="Proteomes" id="UP000199416"/>
    </source>
</evidence>
<dbReference type="RefSeq" id="WP_091365532.1">
    <property type="nucleotide sequence ID" value="NZ_FMZF01000002.1"/>
</dbReference>
<keyword evidence="2" id="KW-0238">DNA-binding</keyword>
<dbReference type="STRING" id="1190417.SAMN05660690_1988"/>
<gene>
    <name evidence="5" type="ORF">SAMN05660690_1988</name>
</gene>
<dbReference type="PRINTS" id="PR00038">
    <property type="entry name" value="HTHLUXR"/>
</dbReference>
<dbReference type="SMART" id="SM00421">
    <property type="entry name" value="HTH_LUXR"/>
    <property type="match status" value="1"/>
</dbReference>
<dbReference type="Proteomes" id="UP000199416">
    <property type="component" value="Unassembled WGS sequence"/>
</dbReference>
<dbReference type="PROSITE" id="PS00622">
    <property type="entry name" value="HTH_LUXR_1"/>
    <property type="match status" value="1"/>
</dbReference>
<dbReference type="Gene3D" id="1.10.10.10">
    <property type="entry name" value="Winged helix-like DNA-binding domain superfamily/Winged helix DNA-binding domain"/>
    <property type="match status" value="1"/>
</dbReference>
<dbReference type="InterPro" id="IPR000792">
    <property type="entry name" value="Tscrpt_reg_LuxR_C"/>
</dbReference>
<dbReference type="GO" id="GO:0003677">
    <property type="term" value="F:DNA binding"/>
    <property type="evidence" value="ECO:0007669"/>
    <property type="project" value="UniProtKB-KW"/>
</dbReference>
<dbReference type="SUPFAM" id="SSF55781">
    <property type="entry name" value="GAF domain-like"/>
    <property type="match status" value="1"/>
</dbReference>
<sequence length="336" mass="35392">METASRGLAEIADSTSALPERSQEMLELLHRLVPFDAAWLATADPMSSGYTCAASTGLDESTLRYLSGPTTAHDIELTHTDPARLPLSSSDLPYPAADLRTWAECLLPAGFHGSLGVALFDGGRRHVGHLALLFSSKEPPPLALRRRLHQLTPVLARGSDPLRSLAAAARLVRGATGGTVLCRGSAVRPLPGLDGDALLAEGSPVVTAARSCVDDGRVFASFLWPRGGRHAPDGHVRVTVLAGPEEATASVLGTVVLSPATDLRGLTPRELEVLGLLVDGCSNQQIARALVVAPRTVATHLEHVLAKLDAPTRTLAAVRAEREGLYVPLVPSPCRT</sequence>
<dbReference type="InterPro" id="IPR016032">
    <property type="entry name" value="Sig_transdc_resp-reg_C-effctor"/>
</dbReference>
<accession>A0A1G6MR91</accession>
<name>A0A1G6MR91_9ACTN</name>
<dbReference type="PROSITE" id="PS50043">
    <property type="entry name" value="HTH_LUXR_2"/>
    <property type="match status" value="1"/>
</dbReference>